<dbReference type="Pfam" id="PF00075">
    <property type="entry name" value="RNase_H"/>
    <property type="match status" value="1"/>
</dbReference>
<dbReference type="InterPro" id="IPR036691">
    <property type="entry name" value="Endo/exonu/phosph_ase_sf"/>
</dbReference>
<dbReference type="PANTHER" id="PTHR33273:SF4">
    <property type="entry name" value="ENDONUCLEASE_EXONUCLEASE_PHOSPHATASE DOMAIN-CONTAINING PROTEIN"/>
    <property type="match status" value="1"/>
</dbReference>
<dbReference type="InterPro" id="IPR002156">
    <property type="entry name" value="RNaseH_domain"/>
</dbReference>
<dbReference type="InterPro" id="IPR012337">
    <property type="entry name" value="RNaseH-like_sf"/>
</dbReference>
<dbReference type="Proteomes" id="UP001159042">
    <property type="component" value="Unassembled WGS sequence"/>
</dbReference>
<name>A0AAV8V6G8_9CUCU</name>
<dbReference type="CDD" id="cd09276">
    <property type="entry name" value="Rnase_HI_RT_non_LTR"/>
    <property type="match status" value="1"/>
</dbReference>
<feature type="domain" description="RNase H type-1" evidence="1">
    <location>
        <begin position="300"/>
        <end position="411"/>
    </location>
</feature>
<organism evidence="2 3">
    <name type="scientific">Exocentrus adspersus</name>
    <dbReference type="NCBI Taxonomy" id="1586481"/>
    <lineage>
        <taxon>Eukaryota</taxon>
        <taxon>Metazoa</taxon>
        <taxon>Ecdysozoa</taxon>
        <taxon>Arthropoda</taxon>
        <taxon>Hexapoda</taxon>
        <taxon>Insecta</taxon>
        <taxon>Pterygota</taxon>
        <taxon>Neoptera</taxon>
        <taxon>Endopterygota</taxon>
        <taxon>Coleoptera</taxon>
        <taxon>Polyphaga</taxon>
        <taxon>Cucujiformia</taxon>
        <taxon>Chrysomeloidea</taxon>
        <taxon>Cerambycidae</taxon>
        <taxon>Lamiinae</taxon>
        <taxon>Acanthocinini</taxon>
        <taxon>Exocentrus</taxon>
    </lineage>
</organism>
<keyword evidence="3" id="KW-1185">Reference proteome</keyword>
<dbReference type="Gene3D" id="3.60.10.10">
    <property type="entry name" value="Endonuclease/exonuclease/phosphatase"/>
    <property type="match status" value="1"/>
</dbReference>
<dbReference type="SUPFAM" id="SSF56219">
    <property type="entry name" value="DNase I-like"/>
    <property type="match status" value="1"/>
</dbReference>
<dbReference type="GO" id="GO:0003676">
    <property type="term" value="F:nucleic acid binding"/>
    <property type="evidence" value="ECO:0007669"/>
    <property type="project" value="InterPro"/>
</dbReference>
<dbReference type="Pfam" id="PF14529">
    <property type="entry name" value="Exo_endo_phos_2"/>
    <property type="match status" value="1"/>
</dbReference>
<sequence length="411" mass="46368">MGPRPGSHQSDRWKKLLGYHTCWGSKDVNQRGQDLLEFLTSSGLDILNRGTKPTFVTRNRQEVIDITISNSWSSHLVTNWRVSSEVSMSDHRHILFNLETGTVPVEREYRNPKLTVWSTYKDILSRNVGPPVRPHTIPQIESSVKNLTKAVVHAYEQSCPVRKVRSRHSVPWWNPELLTLRKKARALFNRAMRTRTNADWDLYKEAQRQFKSCIKRSKRDAWKEFCEIIEDLAAASRIHKVLKKDQDCRINDLRLPDGTYTCTDRETLELLLRSQAEKSGTRTLMLSCHTGSSGSQMGPKHLRVLGPVSGACVLGWNLVSPLGKHASVFQAEVFAISACVSENLKRGYSNQHIQICTDSQAALHALKSPRITSQVVLECTNSLAALGQRNKVRLVWVPGHSGVAGNEEATC</sequence>
<dbReference type="SUPFAM" id="SSF53098">
    <property type="entry name" value="Ribonuclease H-like"/>
    <property type="match status" value="1"/>
</dbReference>
<protein>
    <recommendedName>
        <fullName evidence="1">RNase H type-1 domain-containing protein</fullName>
    </recommendedName>
</protein>
<dbReference type="EMBL" id="JANEYG010000427">
    <property type="protein sequence ID" value="KAJ8909734.1"/>
    <property type="molecule type" value="Genomic_DNA"/>
</dbReference>
<accession>A0AAV8V6G8</accession>
<evidence type="ECO:0000313" key="3">
    <source>
        <dbReference type="Proteomes" id="UP001159042"/>
    </source>
</evidence>
<evidence type="ECO:0000259" key="1">
    <source>
        <dbReference type="PROSITE" id="PS50879"/>
    </source>
</evidence>
<dbReference type="AlphaFoldDB" id="A0AAV8V6G8"/>
<reference evidence="2 3" key="1">
    <citation type="journal article" date="2023" name="Insect Mol. Biol.">
        <title>Genome sequencing provides insights into the evolution of gene families encoding plant cell wall-degrading enzymes in longhorned beetles.</title>
        <authorList>
            <person name="Shin N.R."/>
            <person name="Okamura Y."/>
            <person name="Kirsch R."/>
            <person name="Pauchet Y."/>
        </authorList>
    </citation>
    <scope>NUCLEOTIDE SEQUENCE [LARGE SCALE GENOMIC DNA]</scope>
    <source>
        <strain evidence="2">EAD_L_NR</strain>
    </source>
</reference>
<comment type="caution">
    <text evidence="2">The sequence shown here is derived from an EMBL/GenBank/DDBJ whole genome shotgun (WGS) entry which is preliminary data.</text>
</comment>
<evidence type="ECO:0000313" key="2">
    <source>
        <dbReference type="EMBL" id="KAJ8909734.1"/>
    </source>
</evidence>
<dbReference type="InterPro" id="IPR036397">
    <property type="entry name" value="RNaseH_sf"/>
</dbReference>
<dbReference type="GO" id="GO:0004523">
    <property type="term" value="F:RNA-DNA hybrid ribonuclease activity"/>
    <property type="evidence" value="ECO:0007669"/>
    <property type="project" value="InterPro"/>
</dbReference>
<proteinExistence type="predicted"/>
<dbReference type="InterPro" id="IPR005135">
    <property type="entry name" value="Endo/exonuclease/phosphatase"/>
</dbReference>
<dbReference type="PANTHER" id="PTHR33273">
    <property type="entry name" value="DOMAIN-CONTAINING PROTEIN, PUTATIVE-RELATED"/>
    <property type="match status" value="1"/>
</dbReference>
<dbReference type="Gene3D" id="3.30.420.10">
    <property type="entry name" value="Ribonuclease H-like superfamily/Ribonuclease H"/>
    <property type="match status" value="1"/>
</dbReference>
<gene>
    <name evidence="2" type="ORF">NQ315_013825</name>
</gene>
<dbReference type="PROSITE" id="PS50879">
    <property type="entry name" value="RNASE_H_1"/>
    <property type="match status" value="1"/>
</dbReference>